<dbReference type="InterPro" id="IPR013221">
    <property type="entry name" value="Mur_ligase_cen"/>
</dbReference>
<keyword evidence="7" id="KW-0963">Cytoplasm</keyword>
<accession>A0ABP8UXL0</accession>
<dbReference type="InterPro" id="IPR036615">
    <property type="entry name" value="Mur_ligase_C_dom_sf"/>
</dbReference>
<comment type="function">
    <text evidence="7">Catalyzes the addition of meso-diaminopimelic acid to the nucleotide precursor UDP-N-acetylmuramoyl-L-alanyl-D-glutamate (UMAG) in the biosynthesis of bacterial cell-wall peptidoglycan.</text>
</comment>
<keyword evidence="4 7" id="KW-0573">Peptidoglycan synthesis</keyword>
<keyword evidence="3 7" id="KW-0133">Cell shape</keyword>
<gene>
    <name evidence="7" type="primary">murE</name>
    <name evidence="12" type="ORF">GCM10023116_08390</name>
</gene>
<feature type="binding site" evidence="7">
    <location>
        <position position="471"/>
    </location>
    <ligand>
        <name>meso-2,6-diaminopimelate</name>
        <dbReference type="ChEBI" id="CHEBI:57791"/>
    </ligand>
</feature>
<feature type="binding site" evidence="7">
    <location>
        <position position="194"/>
    </location>
    <ligand>
        <name>UDP-N-acetyl-alpha-D-muramoyl-L-alanyl-D-glutamate</name>
        <dbReference type="ChEBI" id="CHEBI:83900"/>
    </ligand>
</feature>
<feature type="domain" description="Mur ligase central" evidence="11">
    <location>
        <begin position="115"/>
        <end position="317"/>
    </location>
</feature>
<comment type="caution">
    <text evidence="7">Lacks conserved residue(s) required for the propagation of feature annotation.</text>
</comment>
<feature type="modified residue" description="N6-carboxylysine" evidence="7">
    <location>
        <position position="226"/>
    </location>
</feature>
<feature type="binding site" evidence="7">
    <location>
        <position position="192"/>
    </location>
    <ligand>
        <name>UDP-N-acetyl-alpha-D-muramoyl-L-alanyl-D-glutamate</name>
        <dbReference type="ChEBI" id="CHEBI:83900"/>
    </ligand>
</feature>
<feature type="domain" description="Mur ligase C-terminal" evidence="10">
    <location>
        <begin position="340"/>
        <end position="469"/>
    </location>
</feature>
<evidence type="ECO:0000256" key="5">
    <source>
        <dbReference type="ARBA" id="ARBA00023306"/>
    </source>
</evidence>
<feature type="domain" description="Mur ligase N-terminal catalytic" evidence="9">
    <location>
        <begin position="33"/>
        <end position="103"/>
    </location>
</feature>
<keyword evidence="7" id="KW-0067">ATP-binding</keyword>
<dbReference type="RefSeq" id="WP_345194234.1">
    <property type="nucleotide sequence ID" value="NZ_BAABFL010000081.1"/>
</dbReference>
<dbReference type="NCBIfam" id="NF001126">
    <property type="entry name" value="PRK00139.1-4"/>
    <property type="match status" value="1"/>
</dbReference>
<comment type="PTM">
    <text evidence="7">Carboxylation is probably crucial for Mg(2+) binding and, consequently, for the gamma-phosphate positioning of ATP.</text>
</comment>
<evidence type="ECO:0000256" key="7">
    <source>
        <dbReference type="HAMAP-Rule" id="MF_00208"/>
    </source>
</evidence>
<evidence type="ECO:0000256" key="6">
    <source>
        <dbReference type="ARBA" id="ARBA00023316"/>
    </source>
</evidence>
<organism evidence="12 13">
    <name type="scientific">Kistimonas scapharcae</name>
    <dbReference type="NCBI Taxonomy" id="1036133"/>
    <lineage>
        <taxon>Bacteria</taxon>
        <taxon>Pseudomonadati</taxon>
        <taxon>Pseudomonadota</taxon>
        <taxon>Gammaproteobacteria</taxon>
        <taxon>Oceanospirillales</taxon>
        <taxon>Endozoicomonadaceae</taxon>
        <taxon>Kistimonas</taxon>
    </lineage>
</organism>
<feature type="short sequence motif" description="Meso-diaminopimelate recognition motif" evidence="7">
    <location>
        <begin position="413"/>
        <end position="416"/>
    </location>
</feature>
<dbReference type="HAMAP" id="MF_00208">
    <property type="entry name" value="MurE"/>
    <property type="match status" value="1"/>
</dbReference>
<feature type="binding site" evidence="7">
    <location>
        <begin position="159"/>
        <end position="160"/>
    </location>
    <ligand>
        <name>UDP-N-acetyl-alpha-D-muramoyl-L-alanyl-D-glutamate</name>
        <dbReference type="ChEBI" id="CHEBI:83900"/>
    </ligand>
</feature>
<comment type="pathway">
    <text evidence="7 8">Cell wall biogenesis; peptidoglycan biosynthesis.</text>
</comment>
<dbReference type="Gene3D" id="3.40.1390.10">
    <property type="entry name" value="MurE/MurF, N-terminal domain"/>
    <property type="match status" value="1"/>
</dbReference>
<evidence type="ECO:0000313" key="12">
    <source>
        <dbReference type="EMBL" id="GAA4648570.1"/>
    </source>
</evidence>
<comment type="cofactor">
    <cofactor evidence="7">
        <name>Mg(2+)</name>
        <dbReference type="ChEBI" id="CHEBI:18420"/>
    </cofactor>
</comment>
<feature type="binding site" evidence="7">
    <location>
        <position position="186"/>
    </location>
    <ligand>
        <name>UDP-N-acetyl-alpha-D-muramoyl-L-alanyl-D-glutamate</name>
        <dbReference type="ChEBI" id="CHEBI:83900"/>
    </ligand>
</feature>
<dbReference type="Gene3D" id="3.40.1190.10">
    <property type="entry name" value="Mur-like, catalytic domain"/>
    <property type="match status" value="1"/>
</dbReference>
<feature type="binding site" evidence="7">
    <location>
        <position position="34"/>
    </location>
    <ligand>
        <name>UDP-N-acetyl-alpha-D-muramoyl-L-alanyl-D-glutamate</name>
        <dbReference type="ChEBI" id="CHEBI:83900"/>
    </ligand>
</feature>
<evidence type="ECO:0000256" key="4">
    <source>
        <dbReference type="ARBA" id="ARBA00022984"/>
    </source>
</evidence>
<dbReference type="EMBL" id="BAABFL010000081">
    <property type="protein sequence ID" value="GAA4648570.1"/>
    <property type="molecule type" value="Genomic_DNA"/>
</dbReference>
<feature type="binding site" evidence="7">
    <location>
        <position position="389"/>
    </location>
    <ligand>
        <name>meso-2,6-diaminopimelate</name>
        <dbReference type="ChEBI" id="CHEBI:57791"/>
    </ligand>
</feature>
<dbReference type="Proteomes" id="UP001500604">
    <property type="component" value="Unassembled WGS sequence"/>
</dbReference>
<keyword evidence="13" id="KW-1185">Reference proteome</keyword>
<dbReference type="SUPFAM" id="SSF53244">
    <property type="entry name" value="MurD-like peptide ligases, peptide-binding domain"/>
    <property type="match status" value="1"/>
</dbReference>
<evidence type="ECO:0000256" key="1">
    <source>
        <dbReference type="ARBA" id="ARBA00005898"/>
    </source>
</evidence>
<dbReference type="InterPro" id="IPR004101">
    <property type="entry name" value="Mur_ligase_C"/>
</dbReference>
<dbReference type="EC" id="6.3.2.13" evidence="7"/>
<keyword evidence="7" id="KW-0547">Nucleotide-binding</keyword>
<name>A0ABP8UXL0_9GAMM</name>
<dbReference type="NCBIfam" id="NF001124">
    <property type="entry name" value="PRK00139.1-2"/>
    <property type="match status" value="1"/>
</dbReference>
<dbReference type="NCBIfam" id="TIGR01085">
    <property type="entry name" value="murE"/>
    <property type="match status" value="1"/>
</dbReference>
<keyword evidence="5 7" id="KW-0131">Cell cycle</keyword>
<comment type="caution">
    <text evidence="12">The sequence shown here is derived from an EMBL/GenBank/DDBJ whole genome shotgun (WGS) entry which is preliminary data.</text>
</comment>
<evidence type="ECO:0000256" key="2">
    <source>
        <dbReference type="ARBA" id="ARBA00022618"/>
    </source>
</evidence>
<dbReference type="InterPro" id="IPR036565">
    <property type="entry name" value="Mur-like_cat_sf"/>
</dbReference>
<dbReference type="Gene3D" id="3.90.190.20">
    <property type="entry name" value="Mur ligase, C-terminal domain"/>
    <property type="match status" value="1"/>
</dbReference>
<keyword evidence="7" id="KW-0460">Magnesium</keyword>
<comment type="catalytic activity">
    <reaction evidence="7">
        <text>UDP-N-acetyl-alpha-D-muramoyl-L-alanyl-D-glutamate + meso-2,6-diaminopimelate + ATP = UDP-N-acetyl-alpha-D-muramoyl-L-alanyl-gamma-D-glutamyl-meso-2,6-diaminopimelate + ADP + phosphate + H(+)</text>
        <dbReference type="Rhea" id="RHEA:23676"/>
        <dbReference type="ChEBI" id="CHEBI:15378"/>
        <dbReference type="ChEBI" id="CHEBI:30616"/>
        <dbReference type="ChEBI" id="CHEBI:43474"/>
        <dbReference type="ChEBI" id="CHEBI:57791"/>
        <dbReference type="ChEBI" id="CHEBI:83900"/>
        <dbReference type="ChEBI" id="CHEBI:83905"/>
        <dbReference type="ChEBI" id="CHEBI:456216"/>
        <dbReference type="EC" id="6.3.2.13"/>
    </reaction>
</comment>
<reference evidence="13" key="1">
    <citation type="journal article" date="2019" name="Int. J. Syst. Evol. Microbiol.">
        <title>The Global Catalogue of Microorganisms (GCM) 10K type strain sequencing project: providing services to taxonomists for standard genome sequencing and annotation.</title>
        <authorList>
            <consortium name="The Broad Institute Genomics Platform"/>
            <consortium name="The Broad Institute Genome Sequencing Center for Infectious Disease"/>
            <person name="Wu L."/>
            <person name="Ma J."/>
        </authorList>
    </citation>
    <scope>NUCLEOTIDE SEQUENCE [LARGE SCALE GENOMIC DNA]</scope>
    <source>
        <strain evidence="13">JCM 17805</strain>
    </source>
</reference>
<comment type="similarity">
    <text evidence="1 7">Belongs to the MurCDEF family. MurE subfamily.</text>
</comment>
<keyword evidence="7 12" id="KW-0436">Ligase</keyword>
<sequence length="499" mass="53506">MNSMQHEQVTLNRLLEWLDLPPVEADVAVRDLVLDSRKVTAGDLFLALPGLSNDGRQYIEQAVAAGACAVLAEADETLPATIVPLVAVTNIKDHLSGLVSRFYRNPSEHVKVIGVTGTNGKSSCCHFIAQLLSRLNASCGVMGTLGNGVFPDLVPAGNTTSDNLSVQRFLAGLVDRSVPWLTMEVSSHGLHQGRVSGIAFNTAVYTNLSRDHLDYHQTMEAYAAAKAALFRSPGLQHAVINIDDEWASLMLDAAAENQVNCITYSTSSDQADIHLSDIGFSHEGMVANLHTPWGEGRLSTALLGKFNLSNLLSVIGVLCLQGFALERILTLIPELDNVPGRLETLSGAAQPTVVVDYAHTPDALRSVLGALRDHGGQTVTCVFGCGGDRDSGKRPLMTEAALAGADRVVLTSDNPRTEDPLKIIEDAVRGIPAELREQKLKVVPDRAEAIATAVAEAGNDDIVLVAGKGHEDYQEIHGVRHPFSDMREVRQALDRRAAS</sequence>
<dbReference type="Pfam" id="PF01225">
    <property type="entry name" value="Mur_ligase"/>
    <property type="match status" value="1"/>
</dbReference>
<proteinExistence type="inferred from homology"/>
<evidence type="ECO:0000259" key="9">
    <source>
        <dbReference type="Pfam" id="PF01225"/>
    </source>
</evidence>
<dbReference type="Pfam" id="PF02875">
    <property type="entry name" value="Mur_ligase_C"/>
    <property type="match status" value="1"/>
</dbReference>
<evidence type="ECO:0000259" key="11">
    <source>
        <dbReference type="Pfam" id="PF08245"/>
    </source>
</evidence>
<feature type="binding site" evidence="7">
    <location>
        <begin position="117"/>
        <end position="123"/>
    </location>
    <ligand>
        <name>ATP</name>
        <dbReference type="ChEBI" id="CHEBI:30616"/>
    </ligand>
</feature>
<dbReference type="Pfam" id="PF08245">
    <property type="entry name" value="Mur_ligase_M"/>
    <property type="match status" value="1"/>
</dbReference>
<evidence type="ECO:0000313" key="13">
    <source>
        <dbReference type="Proteomes" id="UP001500604"/>
    </source>
</evidence>
<feature type="binding site" evidence="7">
    <location>
        <position position="36"/>
    </location>
    <ligand>
        <name>UDP-N-acetyl-alpha-D-muramoyl-L-alanyl-D-glutamate</name>
        <dbReference type="ChEBI" id="CHEBI:83900"/>
    </ligand>
</feature>
<comment type="subcellular location">
    <subcellularLocation>
        <location evidence="7 8">Cytoplasm</location>
    </subcellularLocation>
</comment>
<evidence type="ECO:0000256" key="8">
    <source>
        <dbReference type="RuleBase" id="RU004135"/>
    </source>
</evidence>
<feature type="binding site" evidence="7">
    <location>
        <position position="158"/>
    </location>
    <ligand>
        <name>UDP-N-acetyl-alpha-D-muramoyl-L-alanyl-D-glutamate</name>
        <dbReference type="ChEBI" id="CHEBI:83900"/>
    </ligand>
</feature>
<dbReference type="InterPro" id="IPR005761">
    <property type="entry name" value="UDP-N-AcMur-Glu-dNH2Pim_ligase"/>
</dbReference>
<evidence type="ECO:0000256" key="3">
    <source>
        <dbReference type="ARBA" id="ARBA00022960"/>
    </source>
</evidence>
<protein>
    <recommendedName>
        <fullName evidence="7">UDP-N-acetylmuramoyl-L-alanyl-D-glutamate--2,6-diaminopimelate ligase</fullName>
        <ecNumber evidence="7">6.3.2.13</ecNumber>
    </recommendedName>
    <alternativeName>
        <fullName evidence="7">Meso-A2pm-adding enzyme</fullName>
    </alternativeName>
    <alternativeName>
        <fullName evidence="7">Meso-diaminopimelate-adding enzyme</fullName>
    </alternativeName>
    <alternativeName>
        <fullName evidence="7">UDP-MurNAc-L-Ala-D-Glu:meso-diaminopimelate ligase</fullName>
    </alternativeName>
    <alternativeName>
        <fullName evidence="7">UDP-MurNAc-tripeptide synthetase</fullName>
    </alternativeName>
    <alternativeName>
        <fullName evidence="7">UDP-N-acetylmuramyl-tripeptide synthetase</fullName>
    </alternativeName>
</protein>
<keyword evidence="2 7" id="KW-0132">Cell division</keyword>
<feature type="binding site" evidence="7">
    <location>
        <begin position="413"/>
        <end position="416"/>
    </location>
    <ligand>
        <name>meso-2,6-diaminopimelate</name>
        <dbReference type="ChEBI" id="CHEBI:57791"/>
    </ligand>
</feature>
<dbReference type="SUPFAM" id="SSF53623">
    <property type="entry name" value="MurD-like peptide ligases, catalytic domain"/>
    <property type="match status" value="1"/>
</dbReference>
<dbReference type="InterPro" id="IPR000713">
    <property type="entry name" value="Mur_ligase_N"/>
</dbReference>
<keyword evidence="6 7" id="KW-0961">Cell wall biogenesis/degradation</keyword>
<dbReference type="PANTHER" id="PTHR23135">
    <property type="entry name" value="MUR LIGASE FAMILY MEMBER"/>
    <property type="match status" value="1"/>
</dbReference>
<dbReference type="GO" id="GO:0016874">
    <property type="term" value="F:ligase activity"/>
    <property type="evidence" value="ECO:0007669"/>
    <property type="project" value="UniProtKB-KW"/>
</dbReference>
<evidence type="ECO:0000259" key="10">
    <source>
        <dbReference type="Pfam" id="PF02875"/>
    </source>
</evidence>
<dbReference type="PANTHER" id="PTHR23135:SF4">
    <property type="entry name" value="UDP-N-ACETYLMURAMOYL-L-ALANYL-D-GLUTAMATE--2,6-DIAMINOPIMELATE LIGASE MURE HOMOLOG, CHLOROPLASTIC"/>
    <property type="match status" value="1"/>
</dbReference>
<dbReference type="SUPFAM" id="SSF63418">
    <property type="entry name" value="MurE/MurF N-terminal domain"/>
    <property type="match status" value="1"/>
</dbReference>
<dbReference type="InterPro" id="IPR035911">
    <property type="entry name" value="MurE/MurF_N"/>
</dbReference>
<feature type="binding site" evidence="7">
    <location>
        <position position="467"/>
    </location>
    <ligand>
        <name>meso-2,6-diaminopimelate</name>
        <dbReference type="ChEBI" id="CHEBI:57791"/>
    </ligand>
</feature>